<dbReference type="EnsemblPlants" id="OMERI01G07990.2">
    <property type="protein sequence ID" value="OMERI01G07990.2"/>
    <property type="gene ID" value="OMERI01G07990"/>
</dbReference>
<feature type="region of interest" description="Disordered" evidence="1">
    <location>
        <begin position="253"/>
        <end position="272"/>
    </location>
</feature>
<feature type="region of interest" description="Disordered" evidence="1">
    <location>
        <begin position="191"/>
        <end position="220"/>
    </location>
</feature>
<evidence type="ECO:0000313" key="2">
    <source>
        <dbReference type="EnsemblPlants" id="OMERI01G07990.2"/>
    </source>
</evidence>
<reference evidence="2" key="2">
    <citation type="submission" date="2018-05" db="EMBL/GenBank/DDBJ databases">
        <title>OmerRS3 (Oryza meridionalis Reference Sequence Version 3).</title>
        <authorList>
            <person name="Zhang J."/>
            <person name="Kudrna D."/>
            <person name="Lee S."/>
            <person name="Talag J."/>
            <person name="Welchert J."/>
            <person name="Wing R.A."/>
        </authorList>
    </citation>
    <scope>NUCLEOTIDE SEQUENCE [LARGE SCALE GENOMIC DNA]</scope>
    <source>
        <strain evidence="2">cv. OR44</strain>
    </source>
</reference>
<feature type="compositionally biased region" description="Basic residues" evidence="1">
    <location>
        <begin position="121"/>
        <end position="143"/>
    </location>
</feature>
<proteinExistence type="predicted"/>
<dbReference type="HOGENOM" id="CLU_1024432_0_0_1"/>
<feature type="region of interest" description="Disordered" evidence="1">
    <location>
        <begin position="67"/>
        <end position="178"/>
    </location>
</feature>
<feature type="compositionally biased region" description="Basic and acidic residues" evidence="1">
    <location>
        <begin position="67"/>
        <end position="80"/>
    </location>
</feature>
<organism evidence="2">
    <name type="scientific">Oryza meridionalis</name>
    <dbReference type="NCBI Taxonomy" id="40149"/>
    <lineage>
        <taxon>Eukaryota</taxon>
        <taxon>Viridiplantae</taxon>
        <taxon>Streptophyta</taxon>
        <taxon>Embryophyta</taxon>
        <taxon>Tracheophyta</taxon>
        <taxon>Spermatophyta</taxon>
        <taxon>Magnoliopsida</taxon>
        <taxon>Liliopsida</taxon>
        <taxon>Poales</taxon>
        <taxon>Poaceae</taxon>
        <taxon>BOP clade</taxon>
        <taxon>Oryzoideae</taxon>
        <taxon>Oryzeae</taxon>
        <taxon>Oryzinae</taxon>
        <taxon>Oryza</taxon>
    </lineage>
</organism>
<dbReference type="Gramene" id="OMERI01G07990.2">
    <property type="protein sequence ID" value="OMERI01G07990.2"/>
    <property type="gene ID" value="OMERI01G07990"/>
</dbReference>
<dbReference type="AlphaFoldDB" id="A0A0E0BZC4"/>
<dbReference type="Proteomes" id="UP000008021">
    <property type="component" value="Chromosome 1"/>
</dbReference>
<keyword evidence="3" id="KW-1185">Reference proteome</keyword>
<protein>
    <submittedName>
        <fullName evidence="2">Uncharacterized protein</fullName>
    </submittedName>
</protein>
<reference evidence="2" key="1">
    <citation type="submission" date="2015-04" db="UniProtKB">
        <authorList>
            <consortium name="EnsemblPlants"/>
        </authorList>
    </citation>
    <scope>IDENTIFICATION</scope>
</reference>
<evidence type="ECO:0000313" key="3">
    <source>
        <dbReference type="Proteomes" id="UP000008021"/>
    </source>
</evidence>
<feature type="compositionally biased region" description="Low complexity" evidence="1">
    <location>
        <begin position="149"/>
        <end position="165"/>
    </location>
</feature>
<sequence length="272" mass="29155">MDISQATKEPLPSHGQHQLFGRDYNTSIRHRCQTSLHPNNPRGLGLAECQGKKAFEPKGPSIVIDVKELPQSDAPKEDTTRNTVAARPKPEQDLWGKWQSAMTTPSRRETAPTASSSSNRPKARQGFRQRLHITHTSPPHRRPHDSPRRLTSSQPSTQPTVTHTPLLHRPEPAKAAKGPVVEARLAIHAAGPTSTSASHRRHKRPQPRCTAAKTPVGAAGGCHRADKGLATASVAAPAPPAAHPRVVGSLHAAGRSSTCHTGLPLPAASPRC</sequence>
<evidence type="ECO:0000256" key="1">
    <source>
        <dbReference type="SAM" id="MobiDB-lite"/>
    </source>
</evidence>
<name>A0A0E0BZC4_9ORYZ</name>
<accession>A0A0E0BZC4</accession>